<dbReference type="InterPro" id="IPR050695">
    <property type="entry name" value="N-acetylmuramoyl_amidase_3"/>
</dbReference>
<dbReference type="InterPro" id="IPR002508">
    <property type="entry name" value="MurNAc-LAA_cat"/>
</dbReference>
<dbReference type="EMBL" id="BMOD01000004">
    <property type="protein sequence ID" value="GGJ30415.1"/>
    <property type="molecule type" value="Genomic_DNA"/>
</dbReference>
<dbReference type="SUPFAM" id="SSF53187">
    <property type="entry name" value="Zn-dependent exopeptidases"/>
    <property type="match status" value="1"/>
</dbReference>
<gene>
    <name evidence="4" type="ORF">GCM10008938_15570</name>
</gene>
<dbReference type="Proteomes" id="UP000632222">
    <property type="component" value="Unassembled WGS sequence"/>
</dbReference>
<dbReference type="Pfam" id="PF01520">
    <property type="entry name" value="Amidase_3"/>
    <property type="match status" value="1"/>
</dbReference>
<sequence>MSIFRVLLLALFALNWAAASPRIGQYEGYTRLVLDLSKQVKYFINEQKTTLTVRLVGIKLPAESAQVSSNEIKSYSIQVAGNDTLWTMNLKHSLQKKFTVFWLDSTSGQGARLVLDLGDKSTTTTSKASPGKTTPTKVFAPPVARKTKLRVVIDAGHGGVDPGMVGYITEKEVTLDVALKLRDVLRKQNVEVVLTRDEDEDLSADKRTDLSARANMANAGTVNVFVSIHVNSGPETAQGVETFIFGETQGSQTRALAVKENGGGALGESITKQASSYAQSILGDILVQANLTLSRQLAHTVQSTLVKQLYVEDRGVKTGPLMVLRFARTPAILVEIGFGTHPVEGRKLDNPAYRQQLADSIASGIFNFLHVK</sequence>
<dbReference type="Gene3D" id="3.40.630.40">
    <property type="entry name" value="Zn-dependent exopeptidases"/>
    <property type="match status" value="1"/>
</dbReference>
<evidence type="ECO:0000256" key="1">
    <source>
        <dbReference type="ARBA" id="ARBA00022801"/>
    </source>
</evidence>
<comment type="caution">
    <text evidence="4">The sequence shown here is derived from an EMBL/GenBank/DDBJ whole genome shotgun (WGS) entry which is preliminary data.</text>
</comment>
<keyword evidence="2" id="KW-0732">Signal</keyword>
<evidence type="ECO:0000313" key="5">
    <source>
        <dbReference type="Proteomes" id="UP000632222"/>
    </source>
</evidence>
<feature type="signal peptide" evidence="2">
    <location>
        <begin position="1"/>
        <end position="17"/>
    </location>
</feature>
<feature type="chain" id="PRO_5046065025" evidence="2">
    <location>
        <begin position="18"/>
        <end position="372"/>
    </location>
</feature>
<proteinExistence type="predicted"/>
<name>A0ABQ2CZ35_9DEIO</name>
<organism evidence="4 5">
    <name type="scientific">Deinococcus roseus</name>
    <dbReference type="NCBI Taxonomy" id="392414"/>
    <lineage>
        <taxon>Bacteria</taxon>
        <taxon>Thermotogati</taxon>
        <taxon>Deinococcota</taxon>
        <taxon>Deinococci</taxon>
        <taxon>Deinococcales</taxon>
        <taxon>Deinococcaceae</taxon>
        <taxon>Deinococcus</taxon>
    </lineage>
</organism>
<accession>A0ABQ2CZ35</accession>
<evidence type="ECO:0000256" key="2">
    <source>
        <dbReference type="SAM" id="SignalP"/>
    </source>
</evidence>
<dbReference type="PANTHER" id="PTHR30404:SF0">
    <property type="entry name" value="N-ACETYLMURAMOYL-L-ALANINE AMIDASE AMIC"/>
    <property type="match status" value="1"/>
</dbReference>
<evidence type="ECO:0000313" key="4">
    <source>
        <dbReference type="EMBL" id="GGJ30415.1"/>
    </source>
</evidence>
<keyword evidence="1" id="KW-0378">Hydrolase</keyword>
<protein>
    <submittedName>
        <fullName evidence="4">N-acetylmuramoyl-L-alanine amidase</fullName>
    </submittedName>
</protein>
<reference evidence="5" key="1">
    <citation type="journal article" date="2019" name="Int. J. Syst. Evol. Microbiol.">
        <title>The Global Catalogue of Microorganisms (GCM) 10K type strain sequencing project: providing services to taxonomists for standard genome sequencing and annotation.</title>
        <authorList>
            <consortium name="The Broad Institute Genomics Platform"/>
            <consortium name="The Broad Institute Genome Sequencing Center for Infectious Disease"/>
            <person name="Wu L."/>
            <person name="Ma J."/>
        </authorList>
    </citation>
    <scope>NUCLEOTIDE SEQUENCE [LARGE SCALE GENOMIC DNA]</scope>
    <source>
        <strain evidence="5">JCM 14370</strain>
    </source>
</reference>
<dbReference type="PANTHER" id="PTHR30404">
    <property type="entry name" value="N-ACETYLMURAMOYL-L-ALANINE AMIDASE"/>
    <property type="match status" value="1"/>
</dbReference>
<dbReference type="SMART" id="SM00646">
    <property type="entry name" value="Ami_3"/>
    <property type="match status" value="1"/>
</dbReference>
<dbReference type="RefSeq" id="WP_229684680.1">
    <property type="nucleotide sequence ID" value="NZ_BMOD01000004.1"/>
</dbReference>
<feature type="domain" description="MurNAc-LAA" evidence="3">
    <location>
        <begin position="214"/>
        <end position="366"/>
    </location>
</feature>
<keyword evidence="5" id="KW-1185">Reference proteome</keyword>
<evidence type="ECO:0000259" key="3">
    <source>
        <dbReference type="SMART" id="SM00646"/>
    </source>
</evidence>
<dbReference type="CDD" id="cd02696">
    <property type="entry name" value="MurNAc-LAA"/>
    <property type="match status" value="1"/>
</dbReference>